<evidence type="ECO:0000256" key="10">
    <source>
        <dbReference type="PROSITE-ProRule" id="PRU01240"/>
    </source>
</evidence>
<accession>Q4RH92</accession>
<dbReference type="EC" id="3.4.14.10" evidence="3"/>
<proteinExistence type="inferred from homology"/>
<dbReference type="SUPFAM" id="SSF52743">
    <property type="entry name" value="Subtilisin-like"/>
    <property type="match status" value="1"/>
</dbReference>
<evidence type="ECO:0000256" key="2">
    <source>
        <dbReference type="ARBA" id="ARBA00011073"/>
    </source>
</evidence>
<evidence type="ECO:0000256" key="4">
    <source>
        <dbReference type="ARBA" id="ARBA00020244"/>
    </source>
</evidence>
<evidence type="ECO:0000256" key="6">
    <source>
        <dbReference type="ARBA" id="ARBA00022670"/>
    </source>
</evidence>
<dbReference type="GO" id="GO:0006508">
    <property type="term" value="P:proteolysis"/>
    <property type="evidence" value="ECO:0007669"/>
    <property type="project" value="UniProtKB-KW"/>
</dbReference>
<keyword evidence="7" id="KW-0378">Hydrolase</keyword>
<evidence type="ECO:0000256" key="3">
    <source>
        <dbReference type="ARBA" id="ARBA00012462"/>
    </source>
</evidence>
<evidence type="ECO:0000256" key="7">
    <source>
        <dbReference type="ARBA" id="ARBA00022801"/>
    </source>
</evidence>
<gene>
    <name evidence="12" type="ORF">GSTENG00034450001</name>
</gene>
<dbReference type="Gene3D" id="6.10.250.3080">
    <property type="match status" value="1"/>
</dbReference>
<dbReference type="EMBL" id="CAAE01015053">
    <property type="protein sequence ID" value="CAG12240.1"/>
    <property type="molecule type" value="Genomic_DNA"/>
</dbReference>
<evidence type="ECO:0000256" key="8">
    <source>
        <dbReference type="ARBA" id="ARBA00022825"/>
    </source>
</evidence>
<dbReference type="Gene3D" id="3.40.50.200">
    <property type="entry name" value="Peptidase S8/S53 domain"/>
    <property type="match status" value="2"/>
</dbReference>
<dbReference type="PANTHER" id="PTHR43806">
    <property type="entry name" value="PEPTIDASE S8"/>
    <property type="match status" value="1"/>
</dbReference>
<dbReference type="InterPro" id="IPR000209">
    <property type="entry name" value="Peptidase_S8/S53_dom"/>
</dbReference>
<dbReference type="GO" id="GO:0004177">
    <property type="term" value="F:aminopeptidase activity"/>
    <property type="evidence" value="ECO:0007669"/>
    <property type="project" value="UniProtKB-KW"/>
</dbReference>
<dbReference type="KEGG" id="tng:GSTEN00034450G001"/>
<organism evidence="12">
    <name type="scientific">Tetraodon nigroviridis</name>
    <name type="common">Spotted green pufferfish</name>
    <name type="synonym">Chelonodon nigroviridis</name>
    <dbReference type="NCBI Taxonomy" id="99883"/>
    <lineage>
        <taxon>Eukaryota</taxon>
        <taxon>Metazoa</taxon>
        <taxon>Chordata</taxon>
        <taxon>Craniata</taxon>
        <taxon>Vertebrata</taxon>
        <taxon>Euteleostomi</taxon>
        <taxon>Actinopterygii</taxon>
        <taxon>Neopterygii</taxon>
        <taxon>Teleostei</taxon>
        <taxon>Neoteleostei</taxon>
        <taxon>Acanthomorphata</taxon>
        <taxon>Eupercaria</taxon>
        <taxon>Tetraodontiformes</taxon>
        <taxon>Tetradontoidea</taxon>
        <taxon>Tetraodontidae</taxon>
        <taxon>Tetraodon</taxon>
    </lineage>
</organism>
<reference evidence="12" key="1">
    <citation type="journal article" date="2004" name="Nature">
        <title>Genome duplication in the teleost fish Tetraodon nigroviridis reveals the early vertebrate proto-karyotype.</title>
        <authorList>
            <person name="Jaillon O."/>
            <person name="Aury J.-M."/>
            <person name="Brunet F."/>
            <person name="Petit J.-L."/>
            <person name="Stange-Thomann N."/>
            <person name="Mauceli E."/>
            <person name="Bouneau L."/>
            <person name="Fischer C."/>
            <person name="Ozouf-Costaz C."/>
            <person name="Bernot A."/>
            <person name="Nicaud S."/>
            <person name="Jaffe D."/>
            <person name="Fisher S."/>
            <person name="Lutfalla G."/>
            <person name="Dossat C."/>
            <person name="Segurens B."/>
            <person name="Dasilva C."/>
            <person name="Salanoubat M."/>
            <person name="Levy M."/>
            <person name="Boudet N."/>
            <person name="Castellano S."/>
            <person name="Anthouard V."/>
            <person name="Jubin C."/>
            <person name="Castelli V."/>
            <person name="Katinka M."/>
            <person name="Vacherie B."/>
            <person name="Biemont C."/>
            <person name="Skalli Z."/>
            <person name="Cattolico L."/>
            <person name="Poulain J."/>
            <person name="De Berardinis V."/>
            <person name="Cruaud C."/>
            <person name="Duprat S."/>
            <person name="Brottier P."/>
            <person name="Coutanceau J.-P."/>
            <person name="Gouzy J."/>
            <person name="Parra G."/>
            <person name="Lardier G."/>
            <person name="Chapple C."/>
            <person name="McKernan K.J."/>
            <person name="McEwan P."/>
            <person name="Bosak S."/>
            <person name="Kellis M."/>
            <person name="Volff J.-N."/>
            <person name="Guigo R."/>
            <person name="Zody M.C."/>
            <person name="Mesirov J."/>
            <person name="Lindblad-Toh K."/>
            <person name="Birren B."/>
            <person name="Nusbaum C."/>
            <person name="Kahn D."/>
            <person name="Robinson-Rechavi M."/>
            <person name="Laudet V."/>
            <person name="Schachter V."/>
            <person name="Quetier F."/>
            <person name="Saurin W."/>
            <person name="Scarpelli C."/>
            <person name="Wincker P."/>
            <person name="Lander E.S."/>
            <person name="Weissenbach J."/>
            <person name="Roest Crollius H."/>
        </authorList>
    </citation>
    <scope>NUCLEOTIDE SEQUENCE [LARGE SCALE GENOMIC DNA]</scope>
</reference>
<comment type="catalytic activity">
    <reaction evidence="1">
        <text>Release of an N-terminal tripeptide from a polypeptide.</text>
        <dbReference type="EC" id="3.4.14.10"/>
    </reaction>
</comment>
<dbReference type="GO" id="GO:0004252">
    <property type="term" value="F:serine-type endopeptidase activity"/>
    <property type="evidence" value="ECO:0007669"/>
    <property type="project" value="InterPro"/>
</dbReference>
<keyword evidence="5" id="KW-0031">Aminopeptidase</keyword>
<evidence type="ECO:0000256" key="1">
    <source>
        <dbReference type="ARBA" id="ARBA00001910"/>
    </source>
</evidence>
<dbReference type="PANTHER" id="PTHR43806:SF14">
    <property type="entry name" value="TRIPEPTIDYL-PEPTIDASE 2"/>
    <property type="match status" value="1"/>
</dbReference>
<feature type="domain" description="Peptidase S8/S53" evidence="11">
    <location>
        <begin position="35"/>
        <end position="439"/>
    </location>
</feature>
<dbReference type="InterPro" id="IPR050131">
    <property type="entry name" value="Peptidase_S8_subtilisin-like"/>
</dbReference>
<evidence type="ECO:0000256" key="9">
    <source>
        <dbReference type="ARBA" id="ARBA00075739"/>
    </source>
</evidence>
<dbReference type="PROSITE" id="PS51892">
    <property type="entry name" value="SUBTILASE"/>
    <property type="match status" value="1"/>
</dbReference>
<dbReference type="FunFam" id="3.40.50.200:FF:000009">
    <property type="entry name" value="tripeptidyl-peptidase 2 isoform X1"/>
    <property type="match status" value="1"/>
</dbReference>
<name>Q4RH92_TETNG</name>
<dbReference type="GO" id="GO:0005829">
    <property type="term" value="C:cytosol"/>
    <property type="evidence" value="ECO:0007669"/>
    <property type="project" value="TreeGrafter"/>
</dbReference>
<dbReference type="InterPro" id="IPR022398">
    <property type="entry name" value="Peptidase_S8_His-AS"/>
</dbReference>
<feature type="non-terminal residue" evidence="12">
    <location>
        <position position="1"/>
    </location>
</feature>
<protein>
    <recommendedName>
        <fullName evidence="4">Tripeptidyl-peptidase 2</fullName>
        <ecNumber evidence="3">3.4.14.10</ecNumber>
    </recommendedName>
    <alternativeName>
        <fullName evidence="9">Tripeptidyl-peptidase II</fullName>
    </alternativeName>
</protein>
<dbReference type="GO" id="GO:0008240">
    <property type="term" value="F:tripeptidyl-peptidase activity"/>
    <property type="evidence" value="ECO:0007669"/>
    <property type="project" value="UniProtKB-EC"/>
</dbReference>
<dbReference type="PROSITE" id="PS00137">
    <property type="entry name" value="SUBTILASE_HIS"/>
    <property type="match status" value="1"/>
</dbReference>
<dbReference type="Pfam" id="PF00082">
    <property type="entry name" value="Peptidase_S8"/>
    <property type="match status" value="1"/>
</dbReference>
<dbReference type="InterPro" id="IPR036852">
    <property type="entry name" value="Peptidase_S8/S53_dom_sf"/>
</dbReference>
<comment type="caution">
    <text evidence="12">The sequence shown here is derived from an EMBL/GenBank/DDBJ whole genome shotgun (WGS) entry which is preliminary data.</text>
</comment>
<keyword evidence="8" id="KW-0720">Serine protease</keyword>
<dbReference type="AlphaFoldDB" id="Q4RH92"/>
<evidence type="ECO:0000256" key="5">
    <source>
        <dbReference type="ARBA" id="ARBA00022438"/>
    </source>
</evidence>
<comment type="caution">
    <text evidence="10">Lacks conserved residue(s) required for the propagation of feature annotation.</text>
</comment>
<sequence>MAAHCNEEPFPFHGLLPKKETGATSYLTRFPEYDGRGVLIAILDTGVDPGAPGMQVTTEGKPKIIDIIDTTGSGDVNMTTIAEPKDGTITGLSGRTLKIPPAWVNPSGKYRIGVKNGYEFFPKALKERIQKERKEKMWDPQHRAAVAEVSRKTEEFDLSHPTPSQVTLNSLSLNLLSFCRIIANTLFQTVYLLLSRWRNYRKKTSRASRSCWRYWRRNTAILDPFMIVFFGMTVTHGSEPRQLCFFPSNNVVSTSFSGWWMTSHFLLLSAAVDTSECGELSQCTVLRSYKERQEYATLGTVEMLNYSVNIYDEGSTLCIVTSGGAHGTHVASIAAGYFPEEPERNGVAPGAQILALKIGDTRLSTMETGTGLIRAMIEVINYKCDLVNYSYGEATHWPNSGRICEVITEAVQKHNVMFVSSAGNNGPCLSTVGCPGGTSISVIGI</sequence>
<reference evidence="12" key="2">
    <citation type="submission" date="2004-02" db="EMBL/GenBank/DDBJ databases">
        <authorList>
            <consortium name="Genoscope"/>
            <consortium name="Whitehead Institute Centre for Genome Research"/>
        </authorList>
    </citation>
    <scope>NUCLEOTIDE SEQUENCE</scope>
</reference>
<keyword evidence="6" id="KW-0645">Protease</keyword>
<dbReference type="OrthoDB" id="10256524at2759"/>
<comment type="similarity">
    <text evidence="2 10">Belongs to the peptidase S8 family.</text>
</comment>
<evidence type="ECO:0000259" key="11">
    <source>
        <dbReference type="Pfam" id="PF00082"/>
    </source>
</evidence>
<evidence type="ECO:0000313" key="12">
    <source>
        <dbReference type="EMBL" id="CAG12240.1"/>
    </source>
</evidence>